<dbReference type="EMBL" id="NSLI01000003">
    <property type="protein sequence ID" value="PAX07510.1"/>
    <property type="molecule type" value="Genomic_DNA"/>
</dbReference>
<evidence type="ECO:0000256" key="2">
    <source>
        <dbReference type="ARBA" id="ARBA00023043"/>
    </source>
</evidence>
<proteinExistence type="predicted"/>
<evidence type="ECO:0000313" key="6">
    <source>
        <dbReference type="Proteomes" id="UP000218151"/>
    </source>
</evidence>
<dbReference type="SUPFAM" id="SSF48403">
    <property type="entry name" value="Ankyrin repeat"/>
    <property type="match status" value="1"/>
</dbReference>
<dbReference type="SMART" id="SM00248">
    <property type="entry name" value="ANK"/>
    <property type="match status" value="3"/>
</dbReference>
<reference evidence="6" key="1">
    <citation type="submission" date="2017-09" db="EMBL/GenBank/DDBJ databases">
        <authorList>
            <person name="Feng G."/>
            <person name="Zhu H."/>
        </authorList>
    </citation>
    <scope>NUCLEOTIDE SEQUENCE [LARGE SCALE GENOMIC DNA]</scope>
    <source>
        <strain evidence="6">1PNM-20</strain>
    </source>
</reference>
<dbReference type="PROSITE" id="PS50297">
    <property type="entry name" value="ANK_REP_REGION"/>
    <property type="match status" value="3"/>
</dbReference>
<dbReference type="PROSITE" id="PS50088">
    <property type="entry name" value="ANK_REPEAT"/>
    <property type="match status" value="3"/>
</dbReference>
<name>A0A2A2SEA1_9SPHN</name>
<feature type="repeat" description="ANK" evidence="3">
    <location>
        <begin position="100"/>
        <end position="132"/>
    </location>
</feature>
<dbReference type="PANTHER" id="PTHR24171:SF8">
    <property type="entry name" value="BRCA1-ASSOCIATED RING DOMAIN PROTEIN 1"/>
    <property type="match status" value="1"/>
</dbReference>
<organism evidence="5 6">
    <name type="scientific">Sphingomonas lenta</name>
    <dbReference type="NCBI Taxonomy" id="1141887"/>
    <lineage>
        <taxon>Bacteria</taxon>
        <taxon>Pseudomonadati</taxon>
        <taxon>Pseudomonadota</taxon>
        <taxon>Alphaproteobacteria</taxon>
        <taxon>Sphingomonadales</taxon>
        <taxon>Sphingomonadaceae</taxon>
        <taxon>Sphingomonas</taxon>
    </lineage>
</organism>
<dbReference type="Pfam" id="PF12796">
    <property type="entry name" value="Ank_2"/>
    <property type="match status" value="1"/>
</dbReference>
<dbReference type="AlphaFoldDB" id="A0A2A2SEA1"/>
<dbReference type="InterPro" id="IPR002110">
    <property type="entry name" value="Ankyrin_rpt"/>
</dbReference>
<dbReference type="Gene3D" id="1.25.40.20">
    <property type="entry name" value="Ankyrin repeat-containing domain"/>
    <property type="match status" value="1"/>
</dbReference>
<gene>
    <name evidence="5" type="ORF">CKY28_07545</name>
</gene>
<keyword evidence="4" id="KW-0732">Signal</keyword>
<dbReference type="RefSeq" id="WP_095997753.1">
    <property type="nucleotide sequence ID" value="NZ_NSLI01000003.1"/>
</dbReference>
<dbReference type="Proteomes" id="UP000218151">
    <property type="component" value="Unassembled WGS sequence"/>
</dbReference>
<dbReference type="GO" id="GO:0004842">
    <property type="term" value="F:ubiquitin-protein transferase activity"/>
    <property type="evidence" value="ECO:0007669"/>
    <property type="project" value="TreeGrafter"/>
</dbReference>
<sequence>MSPRPLLAILVGAAIFVAPFIAGAAGAQMQSESYKFLQAVREAKGNDVIAMVDRPGSQIINARDITSGEGALHIVVKRGDKTYTTYLLQKGANPNLRDGRGATPLLLAVTGGHAELVPVLIAGKANVNLGNGAGETPLILAVQRRDVAIARALLAAGADPDQTDNNAGMSARDYARRDARNPALAKLLEEAPKRTGRAAAGPRL</sequence>
<accession>A0A2A2SEA1</accession>
<evidence type="ECO:0000256" key="3">
    <source>
        <dbReference type="PROSITE-ProRule" id="PRU00023"/>
    </source>
</evidence>
<feature type="chain" id="PRO_5012313609" evidence="4">
    <location>
        <begin position="25"/>
        <end position="204"/>
    </location>
</feature>
<evidence type="ECO:0000256" key="1">
    <source>
        <dbReference type="ARBA" id="ARBA00022737"/>
    </source>
</evidence>
<dbReference type="InterPro" id="IPR036770">
    <property type="entry name" value="Ankyrin_rpt-contain_sf"/>
</dbReference>
<protein>
    <submittedName>
        <fullName evidence="5">Uncharacterized protein</fullName>
    </submittedName>
</protein>
<dbReference type="PANTHER" id="PTHR24171">
    <property type="entry name" value="ANKYRIN REPEAT DOMAIN-CONTAINING PROTEIN 39-RELATED"/>
    <property type="match status" value="1"/>
</dbReference>
<feature type="signal peptide" evidence="4">
    <location>
        <begin position="1"/>
        <end position="24"/>
    </location>
</feature>
<keyword evidence="6" id="KW-1185">Reference proteome</keyword>
<evidence type="ECO:0000256" key="4">
    <source>
        <dbReference type="SAM" id="SignalP"/>
    </source>
</evidence>
<evidence type="ECO:0000313" key="5">
    <source>
        <dbReference type="EMBL" id="PAX07510.1"/>
    </source>
</evidence>
<feature type="repeat" description="ANK" evidence="3">
    <location>
        <begin position="133"/>
        <end position="165"/>
    </location>
</feature>
<feature type="repeat" description="ANK" evidence="3">
    <location>
        <begin position="67"/>
        <end position="99"/>
    </location>
</feature>
<dbReference type="OrthoDB" id="7390289at2"/>
<keyword evidence="2 3" id="KW-0040">ANK repeat</keyword>
<comment type="caution">
    <text evidence="5">The sequence shown here is derived from an EMBL/GenBank/DDBJ whole genome shotgun (WGS) entry which is preliminary data.</text>
</comment>
<keyword evidence="1" id="KW-0677">Repeat</keyword>
<dbReference type="GO" id="GO:0085020">
    <property type="term" value="P:protein K6-linked ubiquitination"/>
    <property type="evidence" value="ECO:0007669"/>
    <property type="project" value="TreeGrafter"/>
</dbReference>